<evidence type="ECO:0000256" key="1">
    <source>
        <dbReference type="SAM" id="MobiDB-lite"/>
    </source>
</evidence>
<sequence>CAQSPGARGRRGAGRGSQASLCSMAPACWRRSALVLRSTPCASAAGQRLLLRRSGSSGARWMQMGPQCTGGEEETPLEKEEEEEERNNQNFATTA</sequence>
<dbReference type="Proteomes" id="UP001189429">
    <property type="component" value="Unassembled WGS sequence"/>
</dbReference>
<feature type="compositionally biased region" description="Acidic residues" evidence="1">
    <location>
        <begin position="71"/>
        <end position="85"/>
    </location>
</feature>
<feature type="region of interest" description="Disordered" evidence="1">
    <location>
        <begin position="1"/>
        <end position="20"/>
    </location>
</feature>
<comment type="caution">
    <text evidence="2">The sequence shown here is derived from an EMBL/GenBank/DDBJ whole genome shotgun (WGS) entry which is preliminary data.</text>
</comment>
<gene>
    <name evidence="2" type="ORF">PCOR1329_LOCUS51997</name>
</gene>
<name>A0ABN9UVD4_9DINO</name>
<proteinExistence type="predicted"/>
<keyword evidence="3" id="KW-1185">Reference proteome</keyword>
<feature type="non-terminal residue" evidence="2">
    <location>
        <position position="1"/>
    </location>
</feature>
<organism evidence="2 3">
    <name type="scientific">Prorocentrum cordatum</name>
    <dbReference type="NCBI Taxonomy" id="2364126"/>
    <lineage>
        <taxon>Eukaryota</taxon>
        <taxon>Sar</taxon>
        <taxon>Alveolata</taxon>
        <taxon>Dinophyceae</taxon>
        <taxon>Prorocentrales</taxon>
        <taxon>Prorocentraceae</taxon>
        <taxon>Prorocentrum</taxon>
    </lineage>
</organism>
<reference evidence="2" key="1">
    <citation type="submission" date="2023-10" db="EMBL/GenBank/DDBJ databases">
        <authorList>
            <person name="Chen Y."/>
            <person name="Shah S."/>
            <person name="Dougan E. K."/>
            <person name="Thang M."/>
            <person name="Chan C."/>
        </authorList>
    </citation>
    <scope>NUCLEOTIDE SEQUENCE [LARGE SCALE GENOMIC DNA]</scope>
</reference>
<accession>A0ABN9UVD4</accession>
<evidence type="ECO:0000313" key="3">
    <source>
        <dbReference type="Proteomes" id="UP001189429"/>
    </source>
</evidence>
<feature type="region of interest" description="Disordered" evidence="1">
    <location>
        <begin position="54"/>
        <end position="95"/>
    </location>
</feature>
<evidence type="ECO:0000313" key="2">
    <source>
        <dbReference type="EMBL" id="CAK0864002.1"/>
    </source>
</evidence>
<protein>
    <submittedName>
        <fullName evidence="2">Uncharacterized protein</fullName>
    </submittedName>
</protein>
<dbReference type="EMBL" id="CAUYUJ010016321">
    <property type="protein sequence ID" value="CAK0864002.1"/>
    <property type="molecule type" value="Genomic_DNA"/>
</dbReference>